<reference evidence="7" key="2">
    <citation type="submission" date="2008-08" db="EMBL/GenBank/DDBJ databases">
        <authorList>
            <consortium name="Diatom Consortium"/>
            <person name="Grigoriev I."/>
            <person name="Grimwood J."/>
            <person name="Kuo A."/>
            <person name="Otillar R.P."/>
            <person name="Salamov A."/>
            <person name="Detter J.C."/>
            <person name="Lindquist E."/>
            <person name="Shapiro H."/>
            <person name="Lucas S."/>
            <person name="Glavina del Rio T."/>
            <person name="Pitluck S."/>
            <person name="Rokhsar D."/>
            <person name="Bowler C."/>
        </authorList>
    </citation>
    <scope>GENOME REANNOTATION</scope>
    <source>
        <strain evidence="7">CCAP 1055/1</strain>
    </source>
</reference>
<evidence type="ECO:0000259" key="5">
    <source>
        <dbReference type="PROSITE" id="PS50072"/>
    </source>
</evidence>
<dbReference type="EC" id="5.2.1.8" evidence="4"/>
<dbReference type="GO" id="GO:0005737">
    <property type="term" value="C:cytoplasm"/>
    <property type="evidence" value="ECO:0007669"/>
    <property type="project" value="TreeGrafter"/>
</dbReference>
<feature type="non-terminal residue" evidence="6">
    <location>
        <position position="158"/>
    </location>
</feature>
<organism evidence="6 7">
    <name type="scientific">Phaeodactylum tricornutum (strain CCAP 1055/1)</name>
    <dbReference type="NCBI Taxonomy" id="556484"/>
    <lineage>
        <taxon>Eukaryota</taxon>
        <taxon>Sar</taxon>
        <taxon>Stramenopiles</taxon>
        <taxon>Ochrophyta</taxon>
        <taxon>Bacillariophyta</taxon>
        <taxon>Bacillariophyceae</taxon>
        <taxon>Bacillariophycidae</taxon>
        <taxon>Naviculales</taxon>
        <taxon>Phaeodactylaceae</taxon>
        <taxon>Phaeodactylum</taxon>
    </lineage>
</organism>
<comment type="catalytic activity">
    <reaction evidence="1 4">
        <text>[protein]-peptidylproline (omega=180) = [protein]-peptidylproline (omega=0)</text>
        <dbReference type="Rhea" id="RHEA:16237"/>
        <dbReference type="Rhea" id="RHEA-COMP:10747"/>
        <dbReference type="Rhea" id="RHEA-COMP:10748"/>
        <dbReference type="ChEBI" id="CHEBI:83833"/>
        <dbReference type="ChEBI" id="CHEBI:83834"/>
        <dbReference type="EC" id="5.2.1.8"/>
    </reaction>
</comment>
<dbReference type="eggNOG" id="KOG0865">
    <property type="taxonomic scope" value="Eukaryota"/>
</dbReference>
<comment type="similarity">
    <text evidence="4">Belongs to the cyclophilin-type PPIase family.</text>
</comment>
<dbReference type="Gene3D" id="2.40.100.10">
    <property type="entry name" value="Cyclophilin-like"/>
    <property type="match status" value="1"/>
</dbReference>
<dbReference type="PIRSF" id="PIRSF001467">
    <property type="entry name" value="Peptidylpro_ismrse"/>
    <property type="match status" value="1"/>
</dbReference>
<dbReference type="OrthoDB" id="407558at2759"/>
<dbReference type="PANTHER" id="PTHR11071:SF561">
    <property type="entry name" value="PEPTIDYL-PROLYL CIS-TRANS ISOMERASE D-RELATED"/>
    <property type="match status" value="1"/>
</dbReference>
<dbReference type="InParanoid" id="B5Y4P6"/>
<dbReference type="EMBL" id="CP001142">
    <property type="protein sequence ID" value="ACI65799.1"/>
    <property type="molecule type" value="Genomic_DNA"/>
</dbReference>
<name>B5Y4P6_PHATC</name>
<dbReference type="PRINTS" id="PR00153">
    <property type="entry name" value="CSAPPISMRASE"/>
</dbReference>
<evidence type="ECO:0000313" key="6">
    <source>
        <dbReference type="EMBL" id="ACI65799.1"/>
    </source>
</evidence>
<dbReference type="GO" id="GO:0016018">
    <property type="term" value="F:cyclosporin A binding"/>
    <property type="evidence" value="ECO:0007669"/>
    <property type="project" value="TreeGrafter"/>
</dbReference>
<dbReference type="Pfam" id="PF00160">
    <property type="entry name" value="Pro_isomerase"/>
    <property type="match status" value="1"/>
</dbReference>
<evidence type="ECO:0000256" key="1">
    <source>
        <dbReference type="ARBA" id="ARBA00000971"/>
    </source>
</evidence>
<dbReference type="AlphaFoldDB" id="B5Y4P6"/>
<accession>B5Y4P6</accession>
<dbReference type="GeneID" id="7204348"/>
<dbReference type="Proteomes" id="UP000000759">
    <property type="component" value="Chromosome 3"/>
</dbReference>
<dbReference type="PANTHER" id="PTHR11071">
    <property type="entry name" value="PEPTIDYL-PROLYL CIS-TRANS ISOMERASE"/>
    <property type="match status" value="1"/>
</dbReference>
<dbReference type="PROSITE" id="PS50072">
    <property type="entry name" value="CSA_PPIASE_2"/>
    <property type="match status" value="1"/>
</dbReference>
<feature type="non-terminal residue" evidence="6">
    <location>
        <position position="1"/>
    </location>
</feature>
<dbReference type="GO" id="GO:0003755">
    <property type="term" value="F:peptidyl-prolyl cis-trans isomerase activity"/>
    <property type="evidence" value="ECO:0007669"/>
    <property type="project" value="UniProtKB-UniRule"/>
</dbReference>
<dbReference type="KEGG" id="pti:PHATR_10350"/>
<dbReference type="PaxDb" id="2850-Phatr10350"/>
<dbReference type="FunFam" id="2.40.100.10:FF:000025">
    <property type="entry name" value="Peptidyl-prolyl cis-trans isomerase CYP19-2"/>
    <property type="match status" value="1"/>
</dbReference>
<keyword evidence="2 4" id="KW-0697">Rotamase</keyword>
<feature type="domain" description="PPIase cyclophilin-type" evidence="5">
    <location>
        <begin position="1"/>
        <end position="158"/>
    </location>
</feature>
<protein>
    <recommendedName>
        <fullName evidence="4">Peptidyl-prolyl cis-trans isomerase</fullName>
        <shortName evidence="4">PPIase</shortName>
        <ecNumber evidence="4">5.2.1.8</ecNumber>
    </recommendedName>
</protein>
<proteinExistence type="inferred from homology"/>
<dbReference type="InterPro" id="IPR029000">
    <property type="entry name" value="Cyclophilin-like_dom_sf"/>
</dbReference>
<comment type="function">
    <text evidence="4">PPIases accelerate the folding of proteins. It catalyzes the cis-trans isomerization of proline imidic peptide bonds in oligopeptides.</text>
</comment>
<dbReference type="STRING" id="556484.B5Y4P6"/>
<dbReference type="SUPFAM" id="SSF50891">
    <property type="entry name" value="Cyclophilin-like"/>
    <property type="match status" value="1"/>
</dbReference>
<dbReference type="GO" id="GO:0006457">
    <property type="term" value="P:protein folding"/>
    <property type="evidence" value="ECO:0007669"/>
    <property type="project" value="TreeGrafter"/>
</dbReference>
<sequence>RLVVKLFWDVAPIACENFATLCANGSSRPVPLGDSGKPLTYRGSIIHRIVPGFIAQGGDFVMGNGSGGESIYNKKFKDEKAGLNLKHNRRGVLSMGNAGKNSNSSQFFFTFAPASICDGKHVVFGRIVSGWPVLDALEKIDTSTDGCPDIQVLVTDCG</sequence>
<evidence type="ECO:0000256" key="2">
    <source>
        <dbReference type="ARBA" id="ARBA00023110"/>
    </source>
</evidence>
<dbReference type="RefSeq" id="XP_002186329.1">
    <property type="nucleotide sequence ID" value="XM_002186293.1"/>
</dbReference>
<reference evidence="6 7" key="1">
    <citation type="journal article" date="2008" name="Nature">
        <title>The Phaeodactylum genome reveals the evolutionary history of diatom genomes.</title>
        <authorList>
            <person name="Bowler C."/>
            <person name="Allen A.E."/>
            <person name="Badger J.H."/>
            <person name="Grimwood J."/>
            <person name="Jabbari K."/>
            <person name="Kuo A."/>
            <person name="Maheswari U."/>
            <person name="Martens C."/>
            <person name="Maumus F."/>
            <person name="Otillar R.P."/>
            <person name="Rayko E."/>
            <person name="Salamov A."/>
            <person name="Vandepoele K."/>
            <person name="Beszteri B."/>
            <person name="Gruber A."/>
            <person name="Heijde M."/>
            <person name="Katinka M."/>
            <person name="Mock T."/>
            <person name="Valentin K."/>
            <person name="Verret F."/>
            <person name="Berges J.A."/>
            <person name="Brownlee C."/>
            <person name="Cadoret J.P."/>
            <person name="Chiovitti A."/>
            <person name="Choi C.J."/>
            <person name="Coesel S."/>
            <person name="De Martino A."/>
            <person name="Detter J.C."/>
            <person name="Durkin C."/>
            <person name="Falciatore A."/>
            <person name="Fournet J."/>
            <person name="Haruta M."/>
            <person name="Huysman M.J."/>
            <person name="Jenkins B.D."/>
            <person name="Jiroutova K."/>
            <person name="Jorgensen R.E."/>
            <person name="Joubert Y."/>
            <person name="Kaplan A."/>
            <person name="Kroger N."/>
            <person name="Kroth P.G."/>
            <person name="La Roche J."/>
            <person name="Lindquist E."/>
            <person name="Lommer M."/>
            <person name="Martin-Jezequel V."/>
            <person name="Lopez P.J."/>
            <person name="Lucas S."/>
            <person name="Mangogna M."/>
            <person name="McGinnis K."/>
            <person name="Medlin L.K."/>
            <person name="Montsant A."/>
            <person name="Oudot-Le Secq M.P."/>
            <person name="Napoli C."/>
            <person name="Obornik M."/>
            <person name="Parker M.S."/>
            <person name="Petit J.L."/>
            <person name="Porcel B.M."/>
            <person name="Poulsen N."/>
            <person name="Robison M."/>
            <person name="Rychlewski L."/>
            <person name="Rynearson T.A."/>
            <person name="Schmutz J."/>
            <person name="Shapiro H."/>
            <person name="Siaut M."/>
            <person name="Stanley M."/>
            <person name="Sussman M.R."/>
            <person name="Taylor A.R."/>
            <person name="Vardi A."/>
            <person name="von Dassow P."/>
            <person name="Vyverman W."/>
            <person name="Willis A."/>
            <person name="Wyrwicz L.S."/>
            <person name="Rokhsar D.S."/>
            <person name="Weissenbach J."/>
            <person name="Armbrust E.V."/>
            <person name="Green B.R."/>
            <person name="Van de Peer Y."/>
            <person name="Grigoriev I.V."/>
        </authorList>
    </citation>
    <scope>NUCLEOTIDE SEQUENCE [LARGE SCALE GENOMIC DNA]</scope>
    <source>
        <strain evidence="6 7">CCAP 1055/1</strain>
    </source>
</reference>
<dbReference type="HOGENOM" id="CLU_675233_0_0_1"/>
<evidence type="ECO:0000313" key="7">
    <source>
        <dbReference type="Proteomes" id="UP000000759"/>
    </source>
</evidence>
<evidence type="ECO:0000256" key="3">
    <source>
        <dbReference type="ARBA" id="ARBA00023235"/>
    </source>
</evidence>
<evidence type="ECO:0000256" key="4">
    <source>
        <dbReference type="RuleBase" id="RU363019"/>
    </source>
</evidence>
<keyword evidence="3 4" id="KW-0413">Isomerase</keyword>
<keyword evidence="7" id="KW-1185">Reference proteome</keyword>
<gene>
    <name evidence="6" type="ORF">PHATR_10350</name>
</gene>
<dbReference type="InterPro" id="IPR002130">
    <property type="entry name" value="Cyclophilin-type_PPIase_dom"/>
</dbReference>
<dbReference type="InterPro" id="IPR024936">
    <property type="entry name" value="Cyclophilin-type_PPIase"/>
</dbReference>